<accession>A0ACB8CQB4</accession>
<keyword evidence="2" id="KW-1185">Reference proteome</keyword>
<proteinExistence type="predicted"/>
<evidence type="ECO:0000313" key="2">
    <source>
        <dbReference type="Proteomes" id="UP000821865"/>
    </source>
</evidence>
<comment type="caution">
    <text evidence="1">The sequence shown here is derived from an EMBL/GenBank/DDBJ whole genome shotgun (WGS) entry which is preliminary data.</text>
</comment>
<dbReference type="EMBL" id="CM023474">
    <property type="protein sequence ID" value="KAH7949260.1"/>
    <property type="molecule type" value="Genomic_DNA"/>
</dbReference>
<dbReference type="Proteomes" id="UP000821865">
    <property type="component" value="Chromosome 5"/>
</dbReference>
<reference evidence="1" key="1">
    <citation type="submission" date="2020-05" db="EMBL/GenBank/DDBJ databases">
        <title>Large-scale comparative analyses of tick genomes elucidate their genetic diversity and vector capacities.</title>
        <authorList>
            <person name="Jia N."/>
            <person name="Wang J."/>
            <person name="Shi W."/>
            <person name="Du L."/>
            <person name="Sun Y."/>
            <person name="Zhan W."/>
            <person name="Jiang J."/>
            <person name="Wang Q."/>
            <person name="Zhang B."/>
            <person name="Ji P."/>
            <person name="Sakyi L.B."/>
            <person name="Cui X."/>
            <person name="Yuan T."/>
            <person name="Jiang B."/>
            <person name="Yang W."/>
            <person name="Lam T.T.-Y."/>
            <person name="Chang Q."/>
            <person name="Ding S."/>
            <person name="Wang X."/>
            <person name="Zhu J."/>
            <person name="Ruan X."/>
            <person name="Zhao L."/>
            <person name="Wei J."/>
            <person name="Que T."/>
            <person name="Du C."/>
            <person name="Cheng J."/>
            <person name="Dai P."/>
            <person name="Han X."/>
            <person name="Huang E."/>
            <person name="Gao Y."/>
            <person name="Liu J."/>
            <person name="Shao H."/>
            <person name="Ye R."/>
            <person name="Li L."/>
            <person name="Wei W."/>
            <person name="Wang X."/>
            <person name="Wang C."/>
            <person name="Yang T."/>
            <person name="Huo Q."/>
            <person name="Li W."/>
            <person name="Guo W."/>
            <person name="Chen H."/>
            <person name="Zhou L."/>
            <person name="Ni X."/>
            <person name="Tian J."/>
            <person name="Zhou Y."/>
            <person name="Sheng Y."/>
            <person name="Liu T."/>
            <person name="Pan Y."/>
            <person name="Xia L."/>
            <person name="Li J."/>
            <person name="Zhao F."/>
            <person name="Cao W."/>
        </authorList>
    </citation>
    <scope>NUCLEOTIDE SEQUENCE</scope>
    <source>
        <strain evidence="1">Dsil-2018</strain>
    </source>
</reference>
<gene>
    <name evidence="1" type="ORF">HPB49_006731</name>
</gene>
<name>A0ACB8CQB4_DERSI</name>
<sequence length="991" mass="109579">MVLYTPASAALPTLALLSRGNDSITTSRHARHGACNTVPFLHARTSLDRTKSHCTLAKGACSPSPPVATRQWTLLAMLAAFTLFNVSYWYAQRDCWKRISPSQIVDKKRRHGRVTFPWSCCSGGPVEALLKGYGRLPFPVEHVSFLPVAYSVVHRCRTGGPLSHIFFVHSAPNNWAKRRLLRETIGDVAMATKHSWTTVFFVGLSRNLGVQQKVLDEAEQHGDLVMLPYVDAYRNLTYKYVYGIKWTMDNCPSARYVVKMDDDMVINLTKLVAYLKRRKRTEPAAFHCYVWTNMMVERNTDSPWYISKKMYRKSVFSRYCSGSAVLFASKVMEAVYNASFEVPFMPVDDVYVTGEAAKKARVGHVRLNRYYSLFDDRWREVATGKYLFAQVYRAKNRRRSWDIIMRELKEPTLAFLDYETSFQEDATSRNRSDESVTASDEEGGAPSATNVTSYETSAPPPLSYEDTYVVTTDAASASAEAVVQKAARTGDDSCLTNFTSTAKRWVPILGLGVVVYVAFWTMGYNPVAPPSLPYWTRGGATVAVAESSYANDRDSRASQQSWRLWSKAVGSANTLAGNEQVVTASKQGRPGTKPASVDATKAPVKSSSEPSGPVTAVAVTSTRPAATRAAGTAASNGIGHTWTPSDELLRGYDKVPFPLENVTDLPNAFKVASDCRWDLDYLFFVHTAATHSDHRRVLREVVGNSTYGARYNWTAVFFVGMSPVDKVARSVASEAEANGDVVVLPYLDTYRNLTYKYVYGIKWTLEYCPRARYVLKMDDDIVVHLPSLTKKLAAGGRPPGPPSSSPAPNPSPAAPPKFYCCVWNGMPVLRQTALPWYLSEKTYPKKVFPRYCSGSAVFMDSAALRPLYNATFTVPYIPIDDAYVTGELAAVAGVKHESLNRLYSFDSAKWKSVVDGSLMVVQVSNAEKRSNAWKSVIAALEEQRTAAAATSSPTSSSRTVVTRSAGVSVTDPSRTTARSSPYTVNALTRTP</sequence>
<protein>
    <submittedName>
        <fullName evidence="1">Uncharacterized protein</fullName>
    </submittedName>
</protein>
<evidence type="ECO:0000313" key="1">
    <source>
        <dbReference type="EMBL" id="KAH7949260.1"/>
    </source>
</evidence>
<organism evidence="1 2">
    <name type="scientific">Dermacentor silvarum</name>
    <name type="common">Tick</name>
    <dbReference type="NCBI Taxonomy" id="543639"/>
    <lineage>
        <taxon>Eukaryota</taxon>
        <taxon>Metazoa</taxon>
        <taxon>Ecdysozoa</taxon>
        <taxon>Arthropoda</taxon>
        <taxon>Chelicerata</taxon>
        <taxon>Arachnida</taxon>
        <taxon>Acari</taxon>
        <taxon>Parasitiformes</taxon>
        <taxon>Ixodida</taxon>
        <taxon>Ixodoidea</taxon>
        <taxon>Ixodidae</taxon>
        <taxon>Rhipicephalinae</taxon>
        <taxon>Dermacentor</taxon>
    </lineage>
</organism>